<proteinExistence type="predicted"/>
<sequence>MCGMAVREGTWFALSHGFFNWVVETDAINVYRVVSSLLQRSMEANVIDNICDACAHLGSGSVCYGSGERNSVAHFLARLVLSSSCSRI</sequence>
<gene>
    <name evidence="2" type="ORF">TIFTF001_029786</name>
</gene>
<reference evidence="2" key="1">
    <citation type="submission" date="2023-07" db="EMBL/GenBank/DDBJ databases">
        <title>draft genome sequence of fig (Ficus carica).</title>
        <authorList>
            <person name="Takahashi T."/>
            <person name="Nishimura K."/>
        </authorList>
    </citation>
    <scope>NUCLEOTIDE SEQUENCE</scope>
</reference>
<dbReference type="AlphaFoldDB" id="A0AA88DS54"/>
<comment type="caution">
    <text evidence="2">The sequence shown here is derived from an EMBL/GenBank/DDBJ whole genome shotgun (WGS) entry which is preliminary data.</text>
</comment>
<keyword evidence="3" id="KW-1185">Reference proteome</keyword>
<dbReference type="Pfam" id="PF13456">
    <property type="entry name" value="RVT_3"/>
    <property type="match status" value="1"/>
</dbReference>
<name>A0AA88DS54_FICCA</name>
<organism evidence="2 3">
    <name type="scientific">Ficus carica</name>
    <name type="common">Common fig</name>
    <dbReference type="NCBI Taxonomy" id="3494"/>
    <lineage>
        <taxon>Eukaryota</taxon>
        <taxon>Viridiplantae</taxon>
        <taxon>Streptophyta</taxon>
        <taxon>Embryophyta</taxon>
        <taxon>Tracheophyta</taxon>
        <taxon>Spermatophyta</taxon>
        <taxon>Magnoliopsida</taxon>
        <taxon>eudicotyledons</taxon>
        <taxon>Gunneridae</taxon>
        <taxon>Pentapetalae</taxon>
        <taxon>rosids</taxon>
        <taxon>fabids</taxon>
        <taxon>Rosales</taxon>
        <taxon>Moraceae</taxon>
        <taxon>Ficeae</taxon>
        <taxon>Ficus</taxon>
    </lineage>
</organism>
<evidence type="ECO:0000313" key="2">
    <source>
        <dbReference type="EMBL" id="GMN60677.1"/>
    </source>
</evidence>
<evidence type="ECO:0000259" key="1">
    <source>
        <dbReference type="Pfam" id="PF13456"/>
    </source>
</evidence>
<dbReference type="GO" id="GO:0003676">
    <property type="term" value="F:nucleic acid binding"/>
    <property type="evidence" value="ECO:0007669"/>
    <property type="project" value="InterPro"/>
</dbReference>
<protein>
    <recommendedName>
        <fullName evidence="1">RNase H type-1 domain-containing protein</fullName>
    </recommendedName>
</protein>
<dbReference type="InterPro" id="IPR002156">
    <property type="entry name" value="RNaseH_domain"/>
</dbReference>
<dbReference type="EMBL" id="BTGU01000101">
    <property type="protein sequence ID" value="GMN60677.1"/>
    <property type="molecule type" value="Genomic_DNA"/>
</dbReference>
<accession>A0AA88DS54</accession>
<feature type="domain" description="RNase H type-1" evidence="1">
    <location>
        <begin position="4"/>
        <end position="78"/>
    </location>
</feature>
<evidence type="ECO:0000313" key="3">
    <source>
        <dbReference type="Proteomes" id="UP001187192"/>
    </source>
</evidence>
<dbReference type="Proteomes" id="UP001187192">
    <property type="component" value="Unassembled WGS sequence"/>
</dbReference>
<dbReference type="GO" id="GO:0004523">
    <property type="term" value="F:RNA-DNA hybrid ribonuclease activity"/>
    <property type="evidence" value="ECO:0007669"/>
    <property type="project" value="InterPro"/>
</dbReference>